<evidence type="ECO:0000256" key="1">
    <source>
        <dbReference type="SAM" id="SignalP"/>
    </source>
</evidence>
<feature type="signal peptide" evidence="1">
    <location>
        <begin position="1"/>
        <end position="27"/>
    </location>
</feature>
<feature type="chain" id="PRO_5035444417" evidence="1">
    <location>
        <begin position="28"/>
        <end position="156"/>
    </location>
</feature>
<protein>
    <submittedName>
        <fullName evidence="2">DUF1850 domain-containing protein</fullName>
    </submittedName>
</protein>
<organism evidence="2 3">
    <name type="scientific">Szabonella alba</name>
    <dbReference type="NCBI Taxonomy" id="2804194"/>
    <lineage>
        <taxon>Bacteria</taxon>
        <taxon>Pseudomonadati</taxon>
        <taxon>Pseudomonadota</taxon>
        <taxon>Alphaproteobacteria</taxon>
        <taxon>Rhodobacterales</taxon>
        <taxon>Paracoccaceae</taxon>
        <taxon>Szabonella</taxon>
    </lineage>
</organism>
<dbReference type="Proteomes" id="UP000648908">
    <property type="component" value="Unassembled WGS sequence"/>
</dbReference>
<keyword evidence="3" id="KW-1185">Reference proteome</keyword>
<proteinExistence type="predicted"/>
<reference evidence="2" key="1">
    <citation type="submission" date="2021-01" db="EMBL/GenBank/DDBJ databases">
        <title>Tabrizicola alba sp. nov. a motile alkaliphilic bacterium isolated from a soda lake.</title>
        <authorList>
            <person name="Szuroczki S."/>
            <person name="Abbaszade G."/>
            <person name="Schumann P."/>
            <person name="Toth E."/>
        </authorList>
    </citation>
    <scope>NUCLEOTIDE SEQUENCE</scope>
    <source>
        <strain evidence="2">DMG-N-6</strain>
    </source>
</reference>
<keyword evidence="1" id="KW-0732">Signal</keyword>
<comment type="caution">
    <text evidence="2">The sequence shown here is derived from an EMBL/GenBank/DDBJ whole genome shotgun (WGS) entry which is preliminary data.</text>
</comment>
<dbReference type="Pfam" id="PF08905">
    <property type="entry name" value="DUF1850"/>
    <property type="match status" value="1"/>
</dbReference>
<dbReference type="EMBL" id="JAESVN010000002">
    <property type="protein sequence ID" value="MBL4916673.1"/>
    <property type="molecule type" value="Genomic_DNA"/>
</dbReference>
<dbReference type="InterPro" id="IPR015001">
    <property type="entry name" value="DUF1850"/>
</dbReference>
<sequence length="156" mass="17005">MIGRGRCGMAALAPLLLLICLGTAARACSLPDLRLERVADGVPLWQGGADGFALRWRHSVTLTPVIATYAIGPDGAIRQTEERFEAHGPGMAHDGAGWRQEGDQIVLPLDRPIPRLVFRTAPEHENRLFAQGTEIDLTLWPGQPLELRALPCKDDP</sequence>
<gene>
    <name evidence="2" type="ORF">JL811_05510</name>
</gene>
<accession>A0A8K0V799</accession>
<name>A0A8K0V799_9RHOB</name>
<dbReference type="AlphaFoldDB" id="A0A8K0V799"/>
<dbReference type="RefSeq" id="WP_202687495.1">
    <property type="nucleotide sequence ID" value="NZ_JAESVN010000002.1"/>
</dbReference>
<evidence type="ECO:0000313" key="2">
    <source>
        <dbReference type="EMBL" id="MBL4916673.1"/>
    </source>
</evidence>
<evidence type="ECO:0000313" key="3">
    <source>
        <dbReference type="Proteomes" id="UP000648908"/>
    </source>
</evidence>